<evidence type="ECO:0000259" key="9">
    <source>
        <dbReference type="PROSITE" id="PS52035"/>
    </source>
</evidence>
<dbReference type="SMART" id="SM00631">
    <property type="entry name" value="Zn_pept"/>
    <property type="match status" value="1"/>
</dbReference>
<keyword evidence="5" id="KW-0862">Zinc</keyword>
<keyword evidence="3" id="KW-0645">Protease</keyword>
<feature type="signal peptide" evidence="8">
    <location>
        <begin position="1"/>
        <end position="32"/>
    </location>
</feature>
<proteinExistence type="inferred from homology"/>
<dbReference type="InterPro" id="IPR000834">
    <property type="entry name" value="Peptidase_M14"/>
</dbReference>
<evidence type="ECO:0000313" key="11">
    <source>
        <dbReference type="Proteomes" id="UP001501442"/>
    </source>
</evidence>
<dbReference type="Proteomes" id="UP001501442">
    <property type="component" value="Unassembled WGS sequence"/>
</dbReference>
<evidence type="ECO:0000256" key="4">
    <source>
        <dbReference type="ARBA" id="ARBA00022801"/>
    </source>
</evidence>
<keyword evidence="8" id="KW-0732">Signal</keyword>
<keyword evidence="11" id="KW-1185">Reference proteome</keyword>
<dbReference type="RefSeq" id="WP_345433618.1">
    <property type="nucleotide sequence ID" value="NZ_BAABHK010000007.1"/>
</dbReference>
<dbReference type="PROSITE" id="PS52035">
    <property type="entry name" value="PEPTIDASE_M14"/>
    <property type="match status" value="1"/>
</dbReference>
<dbReference type="SUPFAM" id="SSF53187">
    <property type="entry name" value="Zn-dependent exopeptidases"/>
    <property type="match status" value="1"/>
</dbReference>
<dbReference type="Pfam" id="PF00246">
    <property type="entry name" value="Peptidase_M14"/>
    <property type="match status" value="1"/>
</dbReference>
<evidence type="ECO:0000256" key="3">
    <source>
        <dbReference type="ARBA" id="ARBA00022670"/>
    </source>
</evidence>
<reference evidence="11" key="1">
    <citation type="journal article" date="2019" name="Int. J. Syst. Evol. Microbiol.">
        <title>The Global Catalogue of Microorganisms (GCM) 10K type strain sequencing project: providing services to taxonomists for standard genome sequencing and annotation.</title>
        <authorList>
            <consortium name="The Broad Institute Genomics Platform"/>
            <consortium name="The Broad Institute Genome Sequencing Center for Infectious Disease"/>
            <person name="Wu L."/>
            <person name="Ma J."/>
        </authorList>
    </citation>
    <scope>NUCLEOTIDE SEQUENCE [LARGE SCALE GENOMIC DNA]</scope>
    <source>
        <strain evidence="11">JCM 17939</strain>
    </source>
</reference>
<comment type="caution">
    <text evidence="7">Lacks conserved residue(s) required for the propagation of feature annotation.</text>
</comment>
<dbReference type="PRINTS" id="PR00765">
    <property type="entry name" value="CRBOXYPTASEA"/>
</dbReference>
<keyword evidence="6" id="KW-0482">Metalloprotease</keyword>
<accession>A0ABP8UFA2</accession>
<protein>
    <recommendedName>
        <fullName evidence="9">Peptidase M14 domain-containing protein</fullName>
    </recommendedName>
</protein>
<evidence type="ECO:0000256" key="1">
    <source>
        <dbReference type="ARBA" id="ARBA00001947"/>
    </source>
</evidence>
<gene>
    <name evidence="10" type="ORF">GCM10023196_052090</name>
</gene>
<evidence type="ECO:0000256" key="8">
    <source>
        <dbReference type="SAM" id="SignalP"/>
    </source>
</evidence>
<dbReference type="EMBL" id="BAABHK010000007">
    <property type="protein sequence ID" value="GAA4629698.1"/>
    <property type="molecule type" value="Genomic_DNA"/>
</dbReference>
<dbReference type="Gene3D" id="3.40.630.10">
    <property type="entry name" value="Zn peptidases"/>
    <property type="match status" value="1"/>
</dbReference>
<sequence>MRTSGRPARPAWRGRRLIAGILTLLSPCACTAGGTATTRHLVIGGTPSSATVHRTVRLGGSVRGRPIVAVESGDPASPRKVLVVGCVHGNEPAGIAVARALVAGPAPAHADLWVIPVLNPDGVAAGTRGNAHGVDLNRNFPAGWRSLEPPGSEFFAGAGPLSEPESRSAAALIRRIRPTVGIWFHQHMAVVDTSEGPKAVEQRFARQVGLPARPLTDYPGSAVGWENTVVPDSAFVVELPAGALSAPAVRRYVAAVRTITGP</sequence>
<dbReference type="PANTHER" id="PTHR11705:SF143">
    <property type="entry name" value="SLL0236 PROTEIN"/>
    <property type="match status" value="1"/>
</dbReference>
<comment type="caution">
    <text evidence="10">The sequence shown here is derived from an EMBL/GenBank/DDBJ whole genome shotgun (WGS) entry which is preliminary data.</text>
</comment>
<comment type="similarity">
    <text evidence="2 7">Belongs to the peptidase M14 family.</text>
</comment>
<comment type="cofactor">
    <cofactor evidence="1">
        <name>Zn(2+)</name>
        <dbReference type="ChEBI" id="CHEBI:29105"/>
    </cofactor>
</comment>
<evidence type="ECO:0000256" key="6">
    <source>
        <dbReference type="ARBA" id="ARBA00023049"/>
    </source>
</evidence>
<keyword evidence="4" id="KW-0378">Hydrolase</keyword>
<evidence type="ECO:0000256" key="5">
    <source>
        <dbReference type="ARBA" id="ARBA00022833"/>
    </source>
</evidence>
<organism evidence="10 11">
    <name type="scientific">Actinoallomurus vinaceus</name>
    <dbReference type="NCBI Taxonomy" id="1080074"/>
    <lineage>
        <taxon>Bacteria</taxon>
        <taxon>Bacillati</taxon>
        <taxon>Actinomycetota</taxon>
        <taxon>Actinomycetes</taxon>
        <taxon>Streptosporangiales</taxon>
        <taxon>Thermomonosporaceae</taxon>
        <taxon>Actinoallomurus</taxon>
    </lineage>
</organism>
<evidence type="ECO:0000256" key="7">
    <source>
        <dbReference type="PROSITE-ProRule" id="PRU01379"/>
    </source>
</evidence>
<evidence type="ECO:0000313" key="10">
    <source>
        <dbReference type="EMBL" id="GAA4629698.1"/>
    </source>
</evidence>
<name>A0ABP8UFA2_9ACTN</name>
<evidence type="ECO:0000256" key="2">
    <source>
        <dbReference type="ARBA" id="ARBA00005988"/>
    </source>
</evidence>
<feature type="chain" id="PRO_5047521070" description="Peptidase M14 domain-containing protein" evidence="8">
    <location>
        <begin position="33"/>
        <end position="262"/>
    </location>
</feature>
<feature type="domain" description="Peptidase M14" evidence="9">
    <location>
        <begin position="26"/>
        <end position="262"/>
    </location>
</feature>
<dbReference type="PANTHER" id="PTHR11705">
    <property type="entry name" value="PROTEASE FAMILY M14 CARBOXYPEPTIDASE A,B"/>
    <property type="match status" value="1"/>
</dbReference>